<dbReference type="EMBL" id="LXQA010543855">
    <property type="protein sequence ID" value="MCI58300.1"/>
    <property type="molecule type" value="Genomic_DNA"/>
</dbReference>
<evidence type="ECO:0000256" key="1">
    <source>
        <dbReference type="SAM" id="MobiDB-lite"/>
    </source>
</evidence>
<feature type="compositionally biased region" description="Basic and acidic residues" evidence="1">
    <location>
        <begin position="1"/>
        <end position="48"/>
    </location>
</feature>
<proteinExistence type="predicted"/>
<protein>
    <submittedName>
        <fullName evidence="2">Uncharacterized protein</fullName>
    </submittedName>
</protein>
<feature type="region of interest" description="Disordered" evidence="1">
    <location>
        <begin position="1"/>
        <end position="75"/>
    </location>
</feature>
<dbReference type="AlphaFoldDB" id="A0A392TDJ7"/>
<reference evidence="2 3" key="1">
    <citation type="journal article" date="2018" name="Front. Plant Sci.">
        <title>Red Clover (Trifolium pratense) and Zigzag Clover (T. medium) - A Picture of Genomic Similarities and Differences.</title>
        <authorList>
            <person name="Dluhosova J."/>
            <person name="Istvanek J."/>
            <person name="Nedelnik J."/>
            <person name="Repkova J."/>
        </authorList>
    </citation>
    <scope>NUCLEOTIDE SEQUENCE [LARGE SCALE GENOMIC DNA]</scope>
    <source>
        <strain evidence="3">cv. 10/8</strain>
        <tissue evidence="2">Leaf</tissue>
    </source>
</reference>
<accession>A0A392TDJ7</accession>
<evidence type="ECO:0000313" key="2">
    <source>
        <dbReference type="EMBL" id="MCI58300.1"/>
    </source>
</evidence>
<name>A0A392TDJ7_9FABA</name>
<sequence length="75" mass="8448">MQRKRPTERGSQDSVTERNEIEHSKTKSNRERRTERETQTSRVRDEQRVVVVAASPTSGGGGGRNILGIGKERLT</sequence>
<evidence type="ECO:0000313" key="3">
    <source>
        <dbReference type="Proteomes" id="UP000265520"/>
    </source>
</evidence>
<comment type="caution">
    <text evidence="2">The sequence shown here is derived from an EMBL/GenBank/DDBJ whole genome shotgun (WGS) entry which is preliminary data.</text>
</comment>
<keyword evidence="3" id="KW-1185">Reference proteome</keyword>
<feature type="non-terminal residue" evidence="2">
    <location>
        <position position="75"/>
    </location>
</feature>
<dbReference type="Proteomes" id="UP000265520">
    <property type="component" value="Unassembled WGS sequence"/>
</dbReference>
<organism evidence="2 3">
    <name type="scientific">Trifolium medium</name>
    <dbReference type="NCBI Taxonomy" id="97028"/>
    <lineage>
        <taxon>Eukaryota</taxon>
        <taxon>Viridiplantae</taxon>
        <taxon>Streptophyta</taxon>
        <taxon>Embryophyta</taxon>
        <taxon>Tracheophyta</taxon>
        <taxon>Spermatophyta</taxon>
        <taxon>Magnoliopsida</taxon>
        <taxon>eudicotyledons</taxon>
        <taxon>Gunneridae</taxon>
        <taxon>Pentapetalae</taxon>
        <taxon>rosids</taxon>
        <taxon>fabids</taxon>
        <taxon>Fabales</taxon>
        <taxon>Fabaceae</taxon>
        <taxon>Papilionoideae</taxon>
        <taxon>50 kb inversion clade</taxon>
        <taxon>NPAAA clade</taxon>
        <taxon>Hologalegina</taxon>
        <taxon>IRL clade</taxon>
        <taxon>Trifolieae</taxon>
        <taxon>Trifolium</taxon>
    </lineage>
</organism>